<evidence type="ECO:0008006" key="3">
    <source>
        <dbReference type="Google" id="ProtNLM"/>
    </source>
</evidence>
<protein>
    <recommendedName>
        <fullName evidence="3">Neutral/alkaline non-lysosomal ceramidase N-terminal domain-containing protein</fullName>
    </recommendedName>
</protein>
<keyword evidence="2" id="KW-1185">Reference proteome</keyword>
<dbReference type="RefSeq" id="WP_095979473.1">
    <property type="nucleotide sequence ID" value="NZ_CP022163.1"/>
</dbReference>
<dbReference type="OrthoDB" id="5486353at2"/>
<sequence length="435" mass="45171">MSTSWRHRLRSLLPLTLLTIGSAYALASWNWCGRWPEEAPTLLGRARAEGPWKAGAAKVALAPPYPVAVAGYGLPLPEASGAGLPPQARAVVLAVGELKVGLVSLELMLVPDPLVAAVRERSAPLGLNAVLVVATHTHSSFGGYDARLASQLAGTGRYREDSLKAAAVGASEALAQAASRLTDVTLEVGEAREPGLVRSRSGGDVPEGALTRVVLRGTQGPVAELLHFASHPTLVPRKRDVVDPDWPGRLSQLREATGGVTLMLQGAAGNASAVWEGAEGLEKVAGYAKAVAELAGKAEPVAAEGPLALGYARVSVALPRPDASRLAPGYARAAGDNLLCASSARTVEVGALTLGPLHWLLMPGEPTVQAGSALARRTGASGVLGLVDGYVGYVETPERVEAREGESRRQYFGPRLLERLGDGAELAAREAGFPH</sequence>
<proteinExistence type="predicted"/>
<dbReference type="Proteomes" id="UP000217289">
    <property type="component" value="Chromosome"/>
</dbReference>
<evidence type="ECO:0000313" key="2">
    <source>
        <dbReference type="Proteomes" id="UP000217289"/>
    </source>
</evidence>
<accession>A0A250IIV6</accession>
<reference evidence="1 2" key="1">
    <citation type="submission" date="2017-06" db="EMBL/GenBank/DDBJ databases">
        <authorList>
            <person name="Kim H.J."/>
            <person name="Triplett B.A."/>
        </authorList>
    </citation>
    <scope>NUCLEOTIDE SEQUENCE [LARGE SCALE GENOMIC DNA]</scope>
    <source>
        <strain evidence="1 2">DSM 14713</strain>
    </source>
</reference>
<organism evidence="1 2">
    <name type="scientific">Melittangium boletus DSM 14713</name>
    <dbReference type="NCBI Taxonomy" id="1294270"/>
    <lineage>
        <taxon>Bacteria</taxon>
        <taxon>Pseudomonadati</taxon>
        <taxon>Myxococcota</taxon>
        <taxon>Myxococcia</taxon>
        <taxon>Myxococcales</taxon>
        <taxon>Cystobacterineae</taxon>
        <taxon>Archangiaceae</taxon>
        <taxon>Melittangium</taxon>
    </lineage>
</organism>
<name>A0A250IIV6_9BACT</name>
<dbReference type="KEGG" id="mbd:MEBOL_004564"/>
<gene>
    <name evidence="1" type="ORF">MEBOL_004564</name>
</gene>
<evidence type="ECO:0000313" key="1">
    <source>
        <dbReference type="EMBL" id="ATB31102.1"/>
    </source>
</evidence>
<dbReference type="AlphaFoldDB" id="A0A250IIV6"/>
<dbReference type="EMBL" id="CP022163">
    <property type="protein sequence ID" value="ATB31102.1"/>
    <property type="molecule type" value="Genomic_DNA"/>
</dbReference>